<comment type="caution">
    <text evidence="1">The sequence shown here is derived from an EMBL/GenBank/DDBJ whole genome shotgun (WGS) entry which is preliminary data.</text>
</comment>
<protein>
    <submittedName>
        <fullName evidence="1">Uncharacterized protein</fullName>
    </submittedName>
</protein>
<sequence>PSPNVTRTSPSLSQPRICVESHAYAWEANSSRLKFTLEELNVTPSTPNPFQKPRICVEQHAYAWKASSMPKISKIHIYA</sequence>
<feature type="non-terminal residue" evidence="1">
    <location>
        <position position="1"/>
    </location>
</feature>
<evidence type="ECO:0000313" key="2">
    <source>
        <dbReference type="Proteomes" id="UP001341840"/>
    </source>
</evidence>
<organism evidence="1 2">
    <name type="scientific">Stylosanthes scabra</name>
    <dbReference type="NCBI Taxonomy" id="79078"/>
    <lineage>
        <taxon>Eukaryota</taxon>
        <taxon>Viridiplantae</taxon>
        <taxon>Streptophyta</taxon>
        <taxon>Embryophyta</taxon>
        <taxon>Tracheophyta</taxon>
        <taxon>Spermatophyta</taxon>
        <taxon>Magnoliopsida</taxon>
        <taxon>eudicotyledons</taxon>
        <taxon>Gunneridae</taxon>
        <taxon>Pentapetalae</taxon>
        <taxon>rosids</taxon>
        <taxon>fabids</taxon>
        <taxon>Fabales</taxon>
        <taxon>Fabaceae</taxon>
        <taxon>Papilionoideae</taxon>
        <taxon>50 kb inversion clade</taxon>
        <taxon>dalbergioids sensu lato</taxon>
        <taxon>Dalbergieae</taxon>
        <taxon>Pterocarpus clade</taxon>
        <taxon>Stylosanthes</taxon>
    </lineage>
</organism>
<dbReference type="Proteomes" id="UP001341840">
    <property type="component" value="Unassembled WGS sequence"/>
</dbReference>
<proteinExistence type="predicted"/>
<evidence type="ECO:0000313" key="1">
    <source>
        <dbReference type="EMBL" id="MED6203346.1"/>
    </source>
</evidence>
<gene>
    <name evidence="1" type="ORF">PIB30_114646</name>
</gene>
<dbReference type="EMBL" id="JASCZI010222215">
    <property type="protein sequence ID" value="MED6203346.1"/>
    <property type="molecule type" value="Genomic_DNA"/>
</dbReference>
<keyword evidence="2" id="KW-1185">Reference proteome</keyword>
<name>A0ABU6Y0N0_9FABA</name>
<reference evidence="1 2" key="1">
    <citation type="journal article" date="2023" name="Plants (Basel)">
        <title>Bridging the Gap: Combining Genomics and Transcriptomics Approaches to Understand Stylosanthes scabra, an Orphan Legume from the Brazilian Caatinga.</title>
        <authorList>
            <person name="Ferreira-Neto J.R.C."/>
            <person name="da Silva M.D."/>
            <person name="Binneck E."/>
            <person name="de Melo N.F."/>
            <person name="da Silva R.H."/>
            <person name="de Melo A.L.T.M."/>
            <person name="Pandolfi V."/>
            <person name="Bustamante F.O."/>
            <person name="Brasileiro-Vidal A.C."/>
            <person name="Benko-Iseppon A.M."/>
        </authorList>
    </citation>
    <scope>NUCLEOTIDE SEQUENCE [LARGE SCALE GENOMIC DNA]</scope>
    <source>
        <tissue evidence="1">Leaves</tissue>
    </source>
</reference>
<accession>A0ABU6Y0N0</accession>